<dbReference type="KEGG" id="chih:GWR21_27225"/>
<evidence type="ECO:0000313" key="3">
    <source>
        <dbReference type="Proteomes" id="UP000476411"/>
    </source>
</evidence>
<dbReference type="RefSeq" id="WP_162334868.1">
    <property type="nucleotide sequence ID" value="NZ_CP048113.1"/>
</dbReference>
<reference evidence="2 3" key="1">
    <citation type="submission" date="2020-01" db="EMBL/GenBank/DDBJ databases">
        <title>Complete genome sequence of Chitinophaga sp. H33E-04 isolated from quinoa roots.</title>
        <authorList>
            <person name="Weon H.-Y."/>
            <person name="Lee S.A."/>
        </authorList>
    </citation>
    <scope>NUCLEOTIDE SEQUENCE [LARGE SCALE GENOMIC DNA]</scope>
    <source>
        <strain evidence="2 3">H33E-04</strain>
    </source>
</reference>
<feature type="domain" description="Cyclic nucleotide-binding" evidence="1">
    <location>
        <begin position="43"/>
        <end position="116"/>
    </location>
</feature>
<dbReference type="Proteomes" id="UP000476411">
    <property type="component" value="Chromosome"/>
</dbReference>
<dbReference type="AlphaFoldDB" id="A0A6B9ZPN0"/>
<evidence type="ECO:0000259" key="1">
    <source>
        <dbReference type="PROSITE" id="PS50042"/>
    </source>
</evidence>
<organism evidence="2 3">
    <name type="scientific">Chitinophaga agri</name>
    <dbReference type="NCBI Taxonomy" id="2703787"/>
    <lineage>
        <taxon>Bacteria</taxon>
        <taxon>Pseudomonadati</taxon>
        <taxon>Bacteroidota</taxon>
        <taxon>Chitinophagia</taxon>
        <taxon>Chitinophagales</taxon>
        <taxon>Chitinophagaceae</taxon>
        <taxon>Chitinophaga</taxon>
    </lineage>
</organism>
<name>A0A6B9ZPN0_9BACT</name>
<dbReference type="PROSITE" id="PS50042">
    <property type="entry name" value="CNMP_BINDING_3"/>
    <property type="match status" value="1"/>
</dbReference>
<proteinExistence type="predicted"/>
<dbReference type="SUPFAM" id="SSF51206">
    <property type="entry name" value="cAMP-binding domain-like"/>
    <property type="match status" value="1"/>
</dbReference>
<keyword evidence="3" id="KW-1185">Reference proteome</keyword>
<dbReference type="InterPro" id="IPR000595">
    <property type="entry name" value="cNMP-bd_dom"/>
</dbReference>
<protein>
    <submittedName>
        <fullName evidence="2">Crp/Fnr family transcriptional regulator</fullName>
    </submittedName>
</protein>
<gene>
    <name evidence="2" type="ORF">GWR21_27225</name>
</gene>
<dbReference type="InterPro" id="IPR018490">
    <property type="entry name" value="cNMP-bd_dom_sf"/>
</dbReference>
<dbReference type="Gene3D" id="2.60.120.10">
    <property type="entry name" value="Jelly Rolls"/>
    <property type="match status" value="1"/>
</dbReference>
<dbReference type="Pfam" id="PF00027">
    <property type="entry name" value="cNMP_binding"/>
    <property type="match status" value="1"/>
</dbReference>
<dbReference type="EMBL" id="CP048113">
    <property type="protein sequence ID" value="QHS63145.1"/>
    <property type="molecule type" value="Genomic_DNA"/>
</dbReference>
<accession>A0A6B9ZPN0</accession>
<evidence type="ECO:0000313" key="2">
    <source>
        <dbReference type="EMBL" id="QHS63145.1"/>
    </source>
</evidence>
<dbReference type="InterPro" id="IPR014710">
    <property type="entry name" value="RmlC-like_jellyroll"/>
</dbReference>
<sequence>MNNLATIFKEAFDIYFNAPLHVWETFAMHGDVIQTRKNQILKKHGEKEKYFYFMLKGSGGIMLYQNNNYLCIDLCYDGEFFGDYLSFLTHEVTDLEVICFEPCTLFSISRHHFSELAKTEYGRLICQMAAESLFIHKQTQQLNLLSKTAEQRYIEMLDKQPDVIQRTPNKYIASYLGITPESFSRIRKKIM</sequence>